<keyword evidence="1" id="KW-1133">Transmembrane helix</keyword>
<dbReference type="RefSeq" id="WP_003694598.1">
    <property type="nucleotide sequence ID" value="NZ_CABKOX010000001.1"/>
</dbReference>
<feature type="transmembrane region" description="Helical" evidence="1">
    <location>
        <begin position="12"/>
        <end position="30"/>
    </location>
</feature>
<reference evidence="2 4" key="1">
    <citation type="submission" date="2018-08" db="EMBL/GenBank/DDBJ databases">
        <title>A genome reference for cultivated species of the human gut microbiota.</title>
        <authorList>
            <person name="Zou Y."/>
            <person name="Xue W."/>
            <person name="Luo G."/>
        </authorList>
    </citation>
    <scope>NUCLEOTIDE SEQUENCE [LARGE SCALE GENOMIC DNA]</scope>
    <source>
        <strain evidence="2 4">TF10-9AT</strain>
    </source>
</reference>
<dbReference type="AlphaFoldDB" id="A0A0G8G7A7"/>
<evidence type="ECO:0000256" key="1">
    <source>
        <dbReference type="SAM" id="Phobius"/>
    </source>
</evidence>
<name>A0A0G8G7A7_9LACO</name>
<keyword evidence="1" id="KW-0472">Membrane</keyword>
<dbReference type="Proteomes" id="UP001222683">
    <property type="component" value="Chromosome"/>
</dbReference>
<keyword evidence="1" id="KW-0812">Transmembrane</keyword>
<dbReference type="EMBL" id="CP117692">
    <property type="protein sequence ID" value="WDC82189.1"/>
    <property type="molecule type" value="Genomic_DNA"/>
</dbReference>
<evidence type="ECO:0000313" key="2">
    <source>
        <dbReference type="EMBL" id="RGK47539.1"/>
    </source>
</evidence>
<sequence>MKGTIRLSLDPISTLVYVALLILTIYNIRLSWNLAKLKSSVAVKPFESLSSLELNEIEKINHDRRKWSIVGNIFFVLSLVLAFAGTLNQLAYFLTLYTVCNIIVVKYNTQTFNVIRADRHS</sequence>
<dbReference type="Proteomes" id="UP000260790">
    <property type="component" value="Unassembled WGS sequence"/>
</dbReference>
<accession>A0A0G8G7A7</accession>
<organism evidence="2 4">
    <name type="scientific">Ligilactobacillus ruminis</name>
    <dbReference type="NCBI Taxonomy" id="1623"/>
    <lineage>
        <taxon>Bacteria</taxon>
        <taxon>Bacillati</taxon>
        <taxon>Bacillota</taxon>
        <taxon>Bacilli</taxon>
        <taxon>Lactobacillales</taxon>
        <taxon>Lactobacillaceae</taxon>
        <taxon>Ligilactobacillus</taxon>
    </lineage>
</organism>
<evidence type="ECO:0000313" key="3">
    <source>
        <dbReference type="EMBL" id="WDC82189.1"/>
    </source>
</evidence>
<protein>
    <submittedName>
        <fullName evidence="2">Uncharacterized protein</fullName>
    </submittedName>
</protein>
<proteinExistence type="predicted"/>
<gene>
    <name evidence="2" type="ORF">DXD09_02320</name>
    <name evidence="3" type="ORF">PSR59_00525</name>
</gene>
<evidence type="ECO:0000313" key="4">
    <source>
        <dbReference type="Proteomes" id="UP000260790"/>
    </source>
</evidence>
<dbReference type="EMBL" id="QSQR01000002">
    <property type="protein sequence ID" value="RGK47539.1"/>
    <property type="molecule type" value="Genomic_DNA"/>
</dbReference>
<reference evidence="3" key="2">
    <citation type="submission" date="2023-02" db="EMBL/GenBank/DDBJ databases">
        <title>Complete genome sequence of Lactobacillus ruminis CACC888 isolated from Pig feces.</title>
        <authorList>
            <person name="Park S."/>
            <person name="Park M.A."/>
            <person name="Kim D.-H."/>
            <person name="Kim Y."/>
        </authorList>
    </citation>
    <scope>NUCLEOTIDE SEQUENCE</scope>
    <source>
        <strain evidence="3">CACC888</strain>
    </source>
</reference>
<feature type="transmembrane region" description="Helical" evidence="1">
    <location>
        <begin position="90"/>
        <end position="109"/>
    </location>
</feature>
<feature type="transmembrane region" description="Helical" evidence="1">
    <location>
        <begin position="67"/>
        <end position="84"/>
    </location>
</feature>